<accession>A0A0F9J5Y7</accession>
<dbReference type="EMBL" id="LAZR01010771">
    <property type="protein sequence ID" value="KKM65169.1"/>
    <property type="molecule type" value="Genomic_DNA"/>
</dbReference>
<proteinExistence type="predicted"/>
<organism evidence="1">
    <name type="scientific">marine sediment metagenome</name>
    <dbReference type="NCBI Taxonomy" id="412755"/>
    <lineage>
        <taxon>unclassified sequences</taxon>
        <taxon>metagenomes</taxon>
        <taxon>ecological metagenomes</taxon>
    </lineage>
</organism>
<comment type="caution">
    <text evidence="1">The sequence shown here is derived from an EMBL/GenBank/DDBJ whole genome shotgun (WGS) entry which is preliminary data.</text>
</comment>
<dbReference type="AlphaFoldDB" id="A0A0F9J5Y7"/>
<protein>
    <submittedName>
        <fullName evidence="1">Uncharacterized protein</fullName>
    </submittedName>
</protein>
<sequence length="29" mass="3384">MTDKDIIIDAARRFMDERVDILSGTKEDE</sequence>
<name>A0A0F9J5Y7_9ZZZZ</name>
<evidence type="ECO:0000313" key="1">
    <source>
        <dbReference type="EMBL" id="KKM65169.1"/>
    </source>
</evidence>
<reference evidence="1" key="1">
    <citation type="journal article" date="2015" name="Nature">
        <title>Complex archaea that bridge the gap between prokaryotes and eukaryotes.</title>
        <authorList>
            <person name="Spang A."/>
            <person name="Saw J.H."/>
            <person name="Jorgensen S.L."/>
            <person name="Zaremba-Niedzwiedzka K."/>
            <person name="Martijn J."/>
            <person name="Lind A.E."/>
            <person name="van Eijk R."/>
            <person name="Schleper C."/>
            <person name="Guy L."/>
            <person name="Ettema T.J."/>
        </authorList>
    </citation>
    <scope>NUCLEOTIDE SEQUENCE</scope>
</reference>
<gene>
    <name evidence="1" type="ORF">LCGC14_1494070</name>
</gene>